<dbReference type="Gene3D" id="1.20.1740.10">
    <property type="entry name" value="Amino acid/polyamine transporter I"/>
    <property type="match status" value="1"/>
</dbReference>
<feature type="transmembrane region" description="Helical" evidence="6">
    <location>
        <begin position="173"/>
        <end position="192"/>
    </location>
</feature>
<dbReference type="Pfam" id="PF13520">
    <property type="entry name" value="AA_permease_2"/>
    <property type="match status" value="1"/>
</dbReference>
<feature type="transmembrane region" description="Helical" evidence="6">
    <location>
        <begin position="99"/>
        <end position="124"/>
    </location>
</feature>
<dbReference type="AlphaFoldDB" id="A0A319FEJ2"/>
<name>A0A319FEJ2_ASPSB</name>
<feature type="transmembrane region" description="Helical" evidence="6">
    <location>
        <begin position="257"/>
        <end position="282"/>
    </location>
</feature>
<evidence type="ECO:0000256" key="5">
    <source>
        <dbReference type="ARBA" id="ARBA00023136"/>
    </source>
</evidence>
<protein>
    <submittedName>
        <fullName evidence="7">Amino acid transporter</fullName>
    </submittedName>
</protein>
<feature type="transmembrane region" description="Helical" evidence="6">
    <location>
        <begin position="350"/>
        <end position="372"/>
    </location>
</feature>
<keyword evidence="2" id="KW-0813">Transport</keyword>
<accession>A0A319FEJ2</accession>
<keyword evidence="3 6" id="KW-0812">Transmembrane</keyword>
<keyword evidence="5 6" id="KW-0472">Membrane</keyword>
<evidence type="ECO:0000256" key="2">
    <source>
        <dbReference type="ARBA" id="ARBA00022448"/>
    </source>
</evidence>
<reference evidence="7 8" key="1">
    <citation type="submission" date="2018-02" db="EMBL/GenBank/DDBJ databases">
        <title>The genomes of Aspergillus section Nigri reveals drivers in fungal speciation.</title>
        <authorList>
            <consortium name="DOE Joint Genome Institute"/>
            <person name="Vesth T.C."/>
            <person name="Nybo J."/>
            <person name="Theobald S."/>
            <person name="Brandl J."/>
            <person name="Frisvad J.C."/>
            <person name="Nielsen K.F."/>
            <person name="Lyhne E.K."/>
            <person name="Kogle M.E."/>
            <person name="Kuo A."/>
            <person name="Riley R."/>
            <person name="Clum A."/>
            <person name="Nolan M."/>
            <person name="Lipzen A."/>
            <person name="Salamov A."/>
            <person name="Henrissat B."/>
            <person name="Wiebenga A."/>
            <person name="De vries R.P."/>
            <person name="Grigoriev I.V."/>
            <person name="Mortensen U.H."/>
            <person name="Andersen M.R."/>
            <person name="Baker S.E."/>
        </authorList>
    </citation>
    <scope>NUCLEOTIDE SEQUENCE [LARGE SCALE GENOMIC DNA]</scope>
    <source>
        <strain evidence="7 8">CBS 121057</strain>
    </source>
</reference>
<evidence type="ECO:0000313" key="7">
    <source>
        <dbReference type="EMBL" id="PYI04993.1"/>
    </source>
</evidence>
<evidence type="ECO:0000256" key="6">
    <source>
        <dbReference type="SAM" id="Phobius"/>
    </source>
</evidence>
<gene>
    <name evidence="7" type="ORF">BO78DRAFT_448170</name>
</gene>
<feature type="transmembrane region" description="Helical" evidence="6">
    <location>
        <begin position="302"/>
        <end position="329"/>
    </location>
</feature>
<dbReference type="EMBL" id="KZ826362">
    <property type="protein sequence ID" value="PYI04993.1"/>
    <property type="molecule type" value="Genomic_DNA"/>
</dbReference>
<dbReference type="InterPro" id="IPR002293">
    <property type="entry name" value="AA/rel_permease1"/>
</dbReference>
<sequence length="506" mass="54866">MADIEGTDAPRAELPRQFTFFSTAALGFSITNSWLAYSGTLSTPLMMGGSPTAFFGLIVASIASFIITAGFAELASAFPSSGGPYHFAFMVSWPKHRALVTYVVGWLSVISWCSGTASGAIICAQMISSLVTIHYPGFTETAWRIYLIYLLLVLVSTAIVCFLPRVIPQLEDFLFICSFLAFVASFITVLVMRDHKQSAHTVFLAFENHTGWSDGTAFMIGTGTCMYSYVAIDSVTHIADEVPDPGRNVPRAMMTTILTGIVTAIPWATVILFCTTDISVVASSPIPIYTAYLQATSSQPVATFFTSWIIFLYGAAFLSCLLTTGRLTYSFARADGLPFSPFLARITNEAPLNATVGASLFIALYGLIYIASTTAFNSLISLAIIILNVCYVIPQGIVLLRGRDSALPRRSFAIGKRLGAFCNAISVLWVTVILVFFCFPLRIPTTLRDMNYVSAVISGFVVLIAVGWWGGKRKTFSGPVCILLSPGLSEGSRFTDRLSQCWSTGR</sequence>
<evidence type="ECO:0000256" key="1">
    <source>
        <dbReference type="ARBA" id="ARBA00004141"/>
    </source>
</evidence>
<dbReference type="OrthoDB" id="2417308at2759"/>
<evidence type="ECO:0000313" key="8">
    <source>
        <dbReference type="Proteomes" id="UP000248423"/>
    </source>
</evidence>
<feature type="transmembrane region" description="Helical" evidence="6">
    <location>
        <begin position="450"/>
        <end position="469"/>
    </location>
</feature>
<dbReference type="VEuPathDB" id="FungiDB:BO78DRAFT_448170"/>
<dbReference type="STRING" id="1448318.A0A319FEJ2"/>
<evidence type="ECO:0000256" key="3">
    <source>
        <dbReference type="ARBA" id="ARBA00022692"/>
    </source>
</evidence>
<keyword evidence="4 6" id="KW-1133">Transmembrane helix</keyword>
<feature type="transmembrane region" description="Helical" evidence="6">
    <location>
        <begin position="421"/>
        <end position="444"/>
    </location>
</feature>
<evidence type="ECO:0000256" key="4">
    <source>
        <dbReference type="ARBA" id="ARBA00022989"/>
    </source>
</evidence>
<keyword evidence="8" id="KW-1185">Reference proteome</keyword>
<dbReference type="Proteomes" id="UP000248423">
    <property type="component" value="Unassembled WGS sequence"/>
</dbReference>
<dbReference type="GO" id="GO:0016020">
    <property type="term" value="C:membrane"/>
    <property type="evidence" value="ECO:0007669"/>
    <property type="project" value="UniProtKB-SubCell"/>
</dbReference>
<proteinExistence type="predicted"/>
<feature type="transmembrane region" description="Helical" evidence="6">
    <location>
        <begin position="20"/>
        <end position="41"/>
    </location>
</feature>
<comment type="subcellular location">
    <subcellularLocation>
        <location evidence="1">Membrane</location>
        <topology evidence="1">Multi-pass membrane protein</topology>
    </subcellularLocation>
</comment>
<dbReference type="PIRSF" id="PIRSF006060">
    <property type="entry name" value="AA_transporter"/>
    <property type="match status" value="1"/>
</dbReference>
<dbReference type="PANTHER" id="PTHR45649">
    <property type="entry name" value="AMINO-ACID PERMEASE BAT1"/>
    <property type="match status" value="1"/>
</dbReference>
<feature type="transmembrane region" description="Helical" evidence="6">
    <location>
        <begin position="53"/>
        <end position="79"/>
    </location>
</feature>
<feature type="transmembrane region" description="Helical" evidence="6">
    <location>
        <begin position="145"/>
        <end position="167"/>
    </location>
</feature>
<dbReference type="PANTHER" id="PTHR45649:SF11">
    <property type="entry name" value="TRANSPORTER, PUTATIVE (EUROFUNG)-RELATED"/>
    <property type="match status" value="1"/>
</dbReference>
<feature type="transmembrane region" description="Helical" evidence="6">
    <location>
        <begin position="378"/>
        <end position="400"/>
    </location>
</feature>
<dbReference type="GO" id="GO:0022857">
    <property type="term" value="F:transmembrane transporter activity"/>
    <property type="evidence" value="ECO:0007669"/>
    <property type="project" value="InterPro"/>
</dbReference>
<organism evidence="7 8">
    <name type="scientific">Aspergillus sclerotiicarbonarius (strain CBS 121057 / IBT 28362)</name>
    <dbReference type="NCBI Taxonomy" id="1448318"/>
    <lineage>
        <taxon>Eukaryota</taxon>
        <taxon>Fungi</taxon>
        <taxon>Dikarya</taxon>
        <taxon>Ascomycota</taxon>
        <taxon>Pezizomycotina</taxon>
        <taxon>Eurotiomycetes</taxon>
        <taxon>Eurotiomycetidae</taxon>
        <taxon>Eurotiales</taxon>
        <taxon>Aspergillaceae</taxon>
        <taxon>Aspergillus</taxon>
        <taxon>Aspergillus subgen. Circumdati</taxon>
    </lineage>
</organism>